<evidence type="ECO:0000313" key="8">
    <source>
        <dbReference type="EMBL" id="KAK2706063.1"/>
    </source>
</evidence>
<dbReference type="InterPro" id="IPR051856">
    <property type="entry name" value="CSR-E3_Ligase_Protein"/>
</dbReference>
<keyword evidence="6" id="KW-0732">Signal</keyword>
<dbReference type="PANTHER" id="PTHR21041">
    <property type="entry name" value="DENDRITIC CELL-SPECIFIC TRANSMEMBRANE PROTEIN"/>
    <property type="match status" value="1"/>
</dbReference>
<feature type="transmembrane region" description="Helical" evidence="5">
    <location>
        <begin position="1122"/>
        <end position="1140"/>
    </location>
</feature>
<comment type="subcellular location">
    <subcellularLocation>
        <location evidence="1">Membrane</location>
        <topology evidence="1">Multi-pass membrane protein</topology>
    </subcellularLocation>
</comment>
<feature type="signal peptide" evidence="6">
    <location>
        <begin position="1"/>
        <end position="24"/>
    </location>
</feature>
<evidence type="ECO:0000313" key="9">
    <source>
        <dbReference type="Proteomes" id="UP001187531"/>
    </source>
</evidence>
<name>A0AA88KTG5_ARTSF</name>
<keyword evidence="4 5" id="KW-0472">Membrane</keyword>
<feature type="chain" id="PRO_5041668996" description="Dendritic cell-specific transmembrane protein-like domain-containing protein" evidence="6">
    <location>
        <begin position="25"/>
        <end position="1808"/>
    </location>
</feature>
<keyword evidence="2 5" id="KW-0812">Transmembrane</keyword>
<dbReference type="EMBL" id="JAVRJZ010000020">
    <property type="protein sequence ID" value="KAK2706063.1"/>
    <property type="molecule type" value="Genomic_DNA"/>
</dbReference>
<feature type="transmembrane region" description="Helical" evidence="5">
    <location>
        <begin position="1659"/>
        <end position="1679"/>
    </location>
</feature>
<dbReference type="Pfam" id="PF07782">
    <property type="entry name" value="DC_STAMP"/>
    <property type="match status" value="2"/>
</dbReference>
<proteinExistence type="predicted"/>
<evidence type="ECO:0000256" key="6">
    <source>
        <dbReference type="SAM" id="SignalP"/>
    </source>
</evidence>
<feature type="transmembrane region" description="Helical" evidence="5">
    <location>
        <begin position="638"/>
        <end position="663"/>
    </location>
</feature>
<feature type="domain" description="Dendritic cell-specific transmembrane protein-like" evidence="7">
    <location>
        <begin position="983"/>
        <end position="1171"/>
    </location>
</feature>
<gene>
    <name evidence="8" type="ORF">QYM36_016173</name>
</gene>
<evidence type="ECO:0000256" key="2">
    <source>
        <dbReference type="ARBA" id="ARBA00022692"/>
    </source>
</evidence>
<keyword evidence="9" id="KW-1185">Reference proteome</keyword>
<dbReference type="InterPro" id="IPR012858">
    <property type="entry name" value="DC_STAMP-like"/>
</dbReference>
<dbReference type="Proteomes" id="UP001187531">
    <property type="component" value="Unassembled WGS sequence"/>
</dbReference>
<evidence type="ECO:0000256" key="1">
    <source>
        <dbReference type="ARBA" id="ARBA00004141"/>
    </source>
</evidence>
<organism evidence="8 9">
    <name type="scientific">Artemia franciscana</name>
    <name type="common">Brine shrimp</name>
    <name type="synonym">Artemia sanfranciscana</name>
    <dbReference type="NCBI Taxonomy" id="6661"/>
    <lineage>
        <taxon>Eukaryota</taxon>
        <taxon>Metazoa</taxon>
        <taxon>Ecdysozoa</taxon>
        <taxon>Arthropoda</taxon>
        <taxon>Crustacea</taxon>
        <taxon>Branchiopoda</taxon>
        <taxon>Anostraca</taxon>
        <taxon>Artemiidae</taxon>
        <taxon>Artemia</taxon>
    </lineage>
</organism>
<feature type="transmembrane region" description="Helical" evidence="5">
    <location>
        <begin position="675"/>
        <end position="693"/>
    </location>
</feature>
<sequence>MFNSKTNCVLYLFLLSFLMKILEAAKPNEDCMKDEKDDCCTKILQGAYSQSFTEPVSYPYIMNCVRLSSDNKAILFFQSYHHVDFIRRIGYYRGIAVHMGGLGKVTFDFGSEKHDSPLKMVFEQERGSKMKGEIQTYAGELNNYDFEENIMHYLYNLRMSRKTMQAVSLKYYSDFYKGKAYTTPYVYIRADNNKGEPFFTEEGADKESDTGYSGTYHDISRFVTITTERENKQRDYTDALFMCPIECDYRTVPIQGKRGHKQELIKFSPPSKHFSFVASVNAYTEGWSFLFEFENNYTTIEIVFYKKNIEVIINDPECPNYPDPCMQSYRLLHENNCRYFKQLPGTWSTGIKAGLVLFEAFEVRILPFKKAEIYVHKKEQYRHKGAMNDKPFAILDWKKPNGEAWEIPDNTISKVSLISRSSHAKTPTAFDETKSVIVAIRKGEKLPRVVSSPDRYTNVQFCNVHDFAFYIESPHTPKVTYSGVKPEINNWKSMKPPNRIRSPDTKIDEKEKIPELPGDGVTTTISPTRPAYIVSNCLIPGAEKCSQFLQTSGSKVMDFLKLIFLLLFVVIALAVLLVVSILFIYLLLWTLLLALTADKILLFFVSVLIITWLVGFIISLLCGIITVSPWVNKCLVGISVSAGTLVLLVIPDVCVILAVSFIILINKLLDMVKNLFPVFFLIFALLQVTYPNFLELFRFMLGTTDIVLKANVAKVVAIYEQVYKMKLKTFDIFNVGGTVFKTINNQLGQGGNEGNKHFTDNYGIPLKASTRRDGRFKKGSNQKCYEKNKKMLETCNKEMSDVKLREKFQELINAQINKISGVKNCKAYLRSFRFWEANYWKCIGQELLGVIVSIVSSLLSPFLPPSFVLSMFRDTVCSKKTSLSNKCRLTGSIAKEGSGAMGFLTKGYEAMTDLWNFNIDTYDYDGTKPEKFDAFVNQVAEATTNFVIQALSMFFIFYVLWQIFNSISEASKYVQSYQNYVFFDNLYATSNFTKLDRDRVLKKKSSLLPLPEGGPQVGTSVYITKMALWDTLKDYKRILFKLVLCLIPVCFIVFPPIITDAFRQGGLVRFKDTTTVHAEFQIHGSSIIAWLLKNTLEKFVHFHGEVNSFVDNSQVLPESIKAHWSIFVVIFVSIFLILFFETIPKIINKLKSEVCDYYFPELAIERAAYLYKEVLRQKHVDVTRRLQIAGVQQDRHSKFLLSAFFEINSKKNRIYTCNFCYKTKGTETCFCGENLLCKECKTSMKGRCPYESEVLDKMTPCIGGMDLSEAFLYPQTTETRGEIRGRALYDGVIHKDIRLCTLFLFWILLIGKPANHISITLENMSKSTECTLDTTTEKTSNLVRNLMKDEDVKKITDMLKEVRDIQRKVVTGQMTLTDVIERAMSFLGDMTGLKCDSLEAVLRKKCSGMDDDAKKEMYDSCKELISPHCEKGKQNCWKEQCESFQPKRPDNFFCKPLNLEIAIILLKGICFLLKKMLEGMGALETVVRKIMGGIFNVEIIFRSNIFNTKHEGTNLDDAISGAFEIFLFLFRFAIFLAVIVVICLLIWESIKRILGPMQNIYSYLYSKAGILIFISRDIEKEDRRMHPTLKILPLKGKNKRKHMLARGIGAPLPLLRQLGYYLWILLLLLLITLVVLFVDDTFSRIYNATNNTLKKVLDIDLKLYTMVLPGTSFIMKGFVNVIKDKIDMFQDQLSLKDYKMCLLPIPDSVSVYTPMVILIILYILNCILATYQEKVKETLLHCCYPKRQREHELVLREKILRESQRKLAQRHMAAKTTGSAVSDSKYKSYLLSYDIVDEDDLPAHNYYQ</sequence>
<dbReference type="PANTHER" id="PTHR21041:SF9">
    <property type="entry name" value="DENDRITIC CELL-SPECIFIC TRANSMEMBRANE PROTEIN-LIKE DOMAIN-CONTAINING PROTEIN"/>
    <property type="match status" value="1"/>
</dbReference>
<feature type="transmembrane region" description="Helical" evidence="5">
    <location>
        <begin position="600"/>
        <end position="626"/>
    </location>
</feature>
<evidence type="ECO:0000256" key="5">
    <source>
        <dbReference type="SAM" id="Phobius"/>
    </source>
</evidence>
<feature type="transmembrane region" description="Helical" evidence="5">
    <location>
        <begin position="562"/>
        <end position="588"/>
    </location>
</feature>
<feature type="transmembrane region" description="Helical" evidence="5">
    <location>
        <begin position="946"/>
        <end position="964"/>
    </location>
</feature>
<feature type="transmembrane region" description="Helical" evidence="5">
    <location>
        <begin position="839"/>
        <end position="863"/>
    </location>
</feature>
<feature type="transmembrane region" description="Helical" evidence="5">
    <location>
        <begin position="1709"/>
        <end position="1731"/>
    </location>
</feature>
<keyword evidence="3 5" id="KW-1133">Transmembrane helix</keyword>
<accession>A0AA88KTG5</accession>
<feature type="transmembrane region" description="Helical" evidence="5">
    <location>
        <begin position="1525"/>
        <end position="1547"/>
    </location>
</feature>
<evidence type="ECO:0000256" key="4">
    <source>
        <dbReference type="ARBA" id="ARBA00023136"/>
    </source>
</evidence>
<evidence type="ECO:0000259" key="7">
    <source>
        <dbReference type="Pfam" id="PF07782"/>
    </source>
</evidence>
<reference evidence="8" key="1">
    <citation type="submission" date="2023-07" db="EMBL/GenBank/DDBJ databases">
        <title>Chromosome-level genome assembly of Artemia franciscana.</title>
        <authorList>
            <person name="Jo E."/>
        </authorList>
    </citation>
    <scope>NUCLEOTIDE SEQUENCE</scope>
    <source>
        <tissue evidence="8">Whole body</tissue>
    </source>
</reference>
<comment type="caution">
    <text evidence="8">The sequence shown here is derived from an EMBL/GenBank/DDBJ whole genome shotgun (WGS) entry which is preliminary data.</text>
</comment>
<evidence type="ECO:0000256" key="3">
    <source>
        <dbReference type="ARBA" id="ARBA00022989"/>
    </source>
</evidence>
<protein>
    <recommendedName>
        <fullName evidence="7">Dendritic cell-specific transmembrane protein-like domain-containing protein</fullName>
    </recommendedName>
</protein>
<feature type="transmembrane region" description="Helical" evidence="5">
    <location>
        <begin position="1038"/>
        <end position="1058"/>
    </location>
</feature>
<dbReference type="GO" id="GO:0016020">
    <property type="term" value="C:membrane"/>
    <property type="evidence" value="ECO:0007669"/>
    <property type="project" value="UniProtKB-SubCell"/>
</dbReference>
<feature type="domain" description="Dendritic cell-specific transmembrane protein-like" evidence="7">
    <location>
        <begin position="1572"/>
        <end position="1750"/>
    </location>
</feature>
<feature type="transmembrane region" description="Helical" evidence="5">
    <location>
        <begin position="1620"/>
        <end position="1638"/>
    </location>
</feature>